<evidence type="ECO:0000313" key="3">
    <source>
        <dbReference type="Proteomes" id="UP001235343"/>
    </source>
</evidence>
<keyword evidence="3" id="KW-1185">Reference proteome</keyword>
<dbReference type="PANTHER" id="PTHR42924">
    <property type="entry name" value="EXONUCLEASE"/>
    <property type="match status" value="1"/>
</dbReference>
<evidence type="ECO:0000259" key="1">
    <source>
        <dbReference type="SMART" id="SM00481"/>
    </source>
</evidence>
<dbReference type="Proteomes" id="UP001235343">
    <property type="component" value="Unassembled WGS sequence"/>
</dbReference>
<protein>
    <submittedName>
        <fullName evidence="2">CehA/McbA family metallohydrolase</fullName>
    </submittedName>
</protein>
<accession>A0ABT7L0C3</accession>
<proteinExistence type="predicted"/>
<dbReference type="PANTHER" id="PTHR42924:SF3">
    <property type="entry name" value="POLYMERASE_HISTIDINOL PHOSPHATASE N-TERMINAL DOMAIN-CONTAINING PROTEIN"/>
    <property type="match status" value="1"/>
</dbReference>
<dbReference type="InterPro" id="IPR003141">
    <property type="entry name" value="Pol/His_phosphatase_N"/>
</dbReference>
<gene>
    <name evidence="2" type="ORF">QQS35_02080</name>
</gene>
<organism evidence="2 3">
    <name type="scientific">Aquibacillus rhizosphaerae</name>
    <dbReference type="NCBI Taxonomy" id="3051431"/>
    <lineage>
        <taxon>Bacteria</taxon>
        <taxon>Bacillati</taxon>
        <taxon>Bacillota</taxon>
        <taxon>Bacilli</taxon>
        <taxon>Bacillales</taxon>
        <taxon>Bacillaceae</taxon>
        <taxon>Aquibacillus</taxon>
    </lineage>
</organism>
<dbReference type="SMART" id="SM00481">
    <property type="entry name" value="POLIIIAc"/>
    <property type="match status" value="1"/>
</dbReference>
<evidence type="ECO:0000313" key="2">
    <source>
        <dbReference type="EMBL" id="MDL4839251.1"/>
    </source>
</evidence>
<feature type="domain" description="Polymerase/histidinol phosphatase N-terminal" evidence="1">
    <location>
        <begin position="159"/>
        <end position="219"/>
    </location>
</feature>
<dbReference type="RefSeq" id="WP_285930104.1">
    <property type="nucleotide sequence ID" value="NZ_JASTZU010000012.1"/>
</dbReference>
<dbReference type="NCBIfam" id="NF038032">
    <property type="entry name" value="CehA_McbA_metalo"/>
    <property type="match status" value="1"/>
</dbReference>
<reference evidence="2 3" key="1">
    <citation type="submission" date="2023-06" db="EMBL/GenBank/DDBJ databases">
        <title>Aquibacillus rhizosphaerae LR5S19.</title>
        <authorList>
            <person name="Sun J.-Q."/>
        </authorList>
    </citation>
    <scope>NUCLEOTIDE SEQUENCE [LARGE SCALE GENOMIC DNA]</scope>
    <source>
        <strain evidence="2 3">LR5S19</strain>
    </source>
</reference>
<dbReference type="InterPro" id="IPR052018">
    <property type="entry name" value="PHP_domain"/>
</dbReference>
<dbReference type="InterPro" id="IPR016195">
    <property type="entry name" value="Pol/histidinol_Pase-like"/>
</dbReference>
<name>A0ABT7L0C3_9BACI</name>
<sequence length="481" mass="54485">MIRTDKNKLSRVMDAQHVIETFNIEQTTNLLELTFSFTENTWAFLLLWDSNEKLRWQYLYTQDDKDKRITIGESSSLSSFSSVAGTIPKGYWKIEIFCMTYKKSPVFNLTMEDNPEQSNVPDEMINVVNWATVGETSGFELTSYDSSKVLKSGYQWYKGDFHTHTSQTDGKMTPKTNIQQAKKMGLDFFVATDHNIVPTKWVDDNQVLVIPGVEITSSQGHFNALGVNKWLDWRPSCEDGGMESEVGMNRILKEVKEAKGLRSINHPNLAPWHWTFQETDLNEVETIEIWNDPTFEDNIQATEQALVIWDTLLNDGHRIFGIGGSDSHLLPEDSYKEGGPPSLIGDPATYVYAKDLSADSILKAVSEGKVYVSRGPAIDIVVVSGEEKVELGSQFQADTVEFLLNIETTETDLVIEWVVNGEIEKTTPVSDTFIKETFDFTDKSFAWIRFNVRKKNGELLAFANPVFKGEKETSINTWGNL</sequence>
<dbReference type="Gene3D" id="3.20.20.140">
    <property type="entry name" value="Metal-dependent hydrolases"/>
    <property type="match status" value="1"/>
</dbReference>
<dbReference type="SUPFAM" id="SSF89550">
    <property type="entry name" value="PHP domain-like"/>
    <property type="match status" value="1"/>
</dbReference>
<dbReference type="EMBL" id="JASTZU010000012">
    <property type="protein sequence ID" value="MDL4839251.1"/>
    <property type="molecule type" value="Genomic_DNA"/>
</dbReference>
<comment type="caution">
    <text evidence="2">The sequence shown here is derived from an EMBL/GenBank/DDBJ whole genome shotgun (WGS) entry which is preliminary data.</text>
</comment>